<dbReference type="Pfam" id="PF01575">
    <property type="entry name" value="MaoC_dehydratas"/>
    <property type="match status" value="1"/>
</dbReference>
<evidence type="ECO:0000259" key="2">
    <source>
        <dbReference type="Pfam" id="PF01575"/>
    </source>
</evidence>
<proteinExistence type="inferred from homology"/>
<dbReference type="InterPro" id="IPR002539">
    <property type="entry name" value="MaoC-like_dom"/>
</dbReference>
<gene>
    <name evidence="4" type="ORF">BJ997_003480</name>
    <name evidence="3" type="ORF">GY21_14845</name>
</gene>
<dbReference type="SUPFAM" id="SSF54637">
    <property type="entry name" value="Thioesterase/thiol ester dehydrase-isomerase"/>
    <property type="match status" value="1"/>
</dbReference>
<protein>
    <submittedName>
        <fullName evidence="4">Acyl dehydratase</fullName>
    </submittedName>
</protein>
<comment type="caution">
    <text evidence="3">The sequence shown here is derived from an EMBL/GenBank/DDBJ whole genome shotgun (WGS) entry which is preliminary data.</text>
</comment>
<dbReference type="RefSeq" id="WP_035837714.1">
    <property type="nucleotide sequence ID" value="NZ_JACHBQ010000001.1"/>
</dbReference>
<keyword evidence="5" id="KW-1185">Reference proteome</keyword>
<dbReference type="CDD" id="cd03450">
    <property type="entry name" value="NodN"/>
    <property type="match status" value="1"/>
</dbReference>
<reference evidence="3 5" key="1">
    <citation type="submission" date="2014-08" db="EMBL/GenBank/DDBJ databases">
        <authorList>
            <person name="Sisinthy S."/>
        </authorList>
    </citation>
    <scope>NUCLEOTIDE SEQUENCE [LARGE SCALE GENOMIC DNA]</scope>
    <source>
        <strain evidence="3 5">RuG17</strain>
    </source>
</reference>
<name>A0A099J3A1_9MICO</name>
<evidence type="ECO:0000313" key="4">
    <source>
        <dbReference type="EMBL" id="MBB5642932.1"/>
    </source>
</evidence>
<dbReference type="PANTHER" id="PTHR42993">
    <property type="entry name" value="MAOC-LIKE DEHYDRATASE DOMAIN-CONTAINING PROTEIN"/>
    <property type="match status" value="1"/>
</dbReference>
<dbReference type="EMBL" id="JACHBQ010000001">
    <property type="protein sequence ID" value="MBB5642932.1"/>
    <property type="molecule type" value="Genomic_DNA"/>
</dbReference>
<dbReference type="InterPro" id="IPR039375">
    <property type="entry name" value="NodN-like"/>
</dbReference>
<dbReference type="STRING" id="1001240.GY21_14845"/>
<accession>A0A099J3A1</accession>
<dbReference type="OrthoDB" id="9801735at2"/>
<dbReference type="PANTHER" id="PTHR42993:SF1">
    <property type="entry name" value="MAOC-LIKE DEHYDRATASE DOMAIN-CONTAINING PROTEIN"/>
    <property type="match status" value="1"/>
</dbReference>
<evidence type="ECO:0000313" key="5">
    <source>
        <dbReference type="Proteomes" id="UP000029864"/>
    </source>
</evidence>
<dbReference type="Proteomes" id="UP000561726">
    <property type="component" value="Unassembled WGS sequence"/>
</dbReference>
<organism evidence="3 5">
    <name type="scientific">Cryobacterium roopkundense</name>
    <dbReference type="NCBI Taxonomy" id="1001240"/>
    <lineage>
        <taxon>Bacteria</taxon>
        <taxon>Bacillati</taxon>
        <taxon>Actinomycetota</taxon>
        <taxon>Actinomycetes</taxon>
        <taxon>Micrococcales</taxon>
        <taxon>Microbacteriaceae</taxon>
        <taxon>Cryobacterium</taxon>
    </lineage>
</organism>
<evidence type="ECO:0000313" key="3">
    <source>
        <dbReference type="EMBL" id="KGJ72520.1"/>
    </source>
</evidence>
<comment type="similarity">
    <text evidence="1">Belongs to the enoyl-CoA hydratase/isomerase family.</text>
</comment>
<dbReference type="eggNOG" id="COG2030">
    <property type="taxonomic scope" value="Bacteria"/>
</dbReference>
<evidence type="ECO:0000313" key="6">
    <source>
        <dbReference type="Proteomes" id="UP000561726"/>
    </source>
</evidence>
<dbReference type="InterPro" id="IPR029069">
    <property type="entry name" value="HotDog_dom_sf"/>
</dbReference>
<evidence type="ECO:0000256" key="1">
    <source>
        <dbReference type="ARBA" id="ARBA00005254"/>
    </source>
</evidence>
<dbReference type="Proteomes" id="UP000029864">
    <property type="component" value="Unassembled WGS sequence"/>
</dbReference>
<dbReference type="AlphaFoldDB" id="A0A099J3A1"/>
<sequence>MREIQGLSQLSALVGEELGVSDWHTVTQDQVQAFADSTGDQQWIHVDPIAAAAGPFGRTVAHGYLTLSMIPFLTKQVYRVNGLRMVVNYGLNRVRFPNPVPVGSRVRDRLTLVSVTPAERGHQAVIRHQIELDGPGRPACVAETVSLLVE</sequence>
<dbReference type="Gene3D" id="3.10.129.10">
    <property type="entry name" value="Hotdog Thioesterase"/>
    <property type="match status" value="1"/>
</dbReference>
<dbReference type="EMBL" id="JPXF01000068">
    <property type="protein sequence ID" value="KGJ72520.1"/>
    <property type="molecule type" value="Genomic_DNA"/>
</dbReference>
<reference evidence="4 6" key="2">
    <citation type="submission" date="2020-08" db="EMBL/GenBank/DDBJ databases">
        <title>Sequencing the genomes of 1000 actinobacteria strains.</title>
        <authorList>
            <person name="Klenk H.-P."/>
        </authorList>
    </citation>
    <scope>NUCLEOTIDE SEQUENCE [LARGE SCALE GENOMIC DNA]</scope>
    <source>
        <strain evidence="4 6">DSM 21065</strain>
    </source>
</reference>
<feature type="domain" description="MaoC-like" evidence="2">
    <location>
        <begin position="13"/>
        <end position="119"/>
    </location>
</feature>